<dbReference type="HOGENOM" id="CLU_3306664_0_0_6"/>
<organism evidence="1 2">
    <name type="scientific">Cardiobacterium hominis (strain ATCC 15826 / DSM 8339 / NCTC 10426 / 6573)</name>
    <dbReference type="NCBI Taxonomy" id="638300"/>
    <lineage>
        <taxon>Bacteria</taxon>
        <taxon>Pseudomonadati</taxon>
        <taxon>Pseudomonadota</taxon>
        <taxon>Gammaproteobacteria</taxon>
        <taxon>Cardiobacteriales</taxon>
        <taxon>Cardiobacteriaceae</taxon>
        <taxon>Cardiobacterium</taxon>
    </lineage>
</organism>
<protein>
    <submittedName>
        <fullName evidence="1">Uncharacterized protein</fullName>
    </submittedName>
</protein>
<dbReference type="Proteomes" id="UP000004870">
    <property type="component" value="Unassembled WGS sequence"/>
</dbReference>
<evidence type="ECO:0000313" key="2">
    <source>
        <dbReference type="Proteomes" id="UP000004870"/>
    </source>
</evidence>
<comment type="caution">
    <text evidence="1">The sequence shown here is derived from an EMBL/GenBank/DDBJ whole genome shotgun (WGS) entry which is preliminary data.</text>
</comment>
<gene>
    <name evidence="1" type="ORF">HMPREF0198_1698</name>
</gene>
<proteinExistence type="predicted"/>
<accession>C8NB20</accession>
<dbReference type="AlphaFoldDB" id="C8NB20"/>
<dbReference type="EMBL" id="ACKY01000099">
    <property type="protein sequence ID" value="EEV88186.1"/>
    <property type="molecule type" value="Genomic_DNA"/>
</dbReference>
<sequence>MATYVLKKKVGITQKGLFVSLNGVFLMIQSAWNGENKGG</sequence>
<reference evidence="1 2" key="1">
    <citation type="submission" date="2009-08" db="EMBL/GenBank/DDBJ databases">
        <authorList>
            <person name="Qin X."/>
            <person name="Bachman B."/>
            <person name="Battles P."/>
            <person name="Bell A."/>
            <person name="Bess C."/>
            <person name="Bickham C."/>
            <person name="Chaboub L."/>
            <person name="Chen D."/>
            <person name="Coyle M."/>
            <person name="Deiros D.R."/>
            <person name="Dinh H."/>
            <person name="Forbes L."/>
            <person name="Fowler G."/>
            <person name="Francisco L."/>
            <person name="Fu Q."/>
            <person name="Gubbala S."/>
            <person name="Hale W."/>
            <person name="Han Y."/>
            <person name="Hemphill L."/>
            <person name="Highlander S.K."/>
            <person name="Hirani K."/>
            <person name="Hogues M."/>
            <person name="Jackson L."/>
            <person name="Jakkamsetti A."/>
            <person name="Javaid M."/>
            <person name="Jiang H."/>
            <person name="Korchina V."/>
            <person name="Kovar C."/>
            <person name="Lara F."/>
            <person name="Lee S."/>
            <person name="Mata R."/>
            <person name="Mathew T."/>
            <person name="Moen C."/>
            <person name="Morales K."/>
            <person name="Munidasa M."/>
            <person name="Nazareth L."/>
            <person name="Ngo R."/>
            <person name="Nguyen L."/>
            <person name="Okwuonu G."/>
            <person name="Ongeri F."/>
            <person name="Patil S."/>
            <person name="Petrosino J."/>
            <person name="Pham C."/>
            <person name="Pham P."/>
            <person name="Pu L.-L."/>
            <person name="Puazo M."/>
            <person name="Raj R."/>
            <person name="Reid J."/>
            <person name="Rouhana J."/>
            <person name="Saada N."/>
            <person name="Shang Y."/>
            <person name="Simmons D."/>
            <person name="Thornton R."/>
            <person name="Warren J."/>
            <person name="Weissenberger G."/>
            <person name="Zhang J."/>
            <person name="Zhang L."/>
            <person name="Zhou C."/>
            <person name="Zhu D."/>
            <person name="Muzny D."/>
            <person name="Worley K."/>
            <person name="Gibbs R."/>
        </authorList>
    </citation>
    <scope>NUCLEOTIDE SEQUENCE [LARGE SCALE GENOMIC DNA]</scope>
    <source>
        <strain evidence="2">ATCC 15826 / DSM 8339 / NCTC 10426 / 6573</strain>
    </source>
</reference>
<name>C8NB20_CARH6</name>
<evidence type="ECO:0000313" key="1">
    <source>
        <dbReference type="EMBL" id="EEV88186.1"/>
    </source>
</evidence>
<keyword evidence="2" id="KW-1185">Reference proteome</keyword>